<sequence length="472" mass="54080">MHNSPGDCKSFMLMHNQLLGYAKKGLFTDVIFLVGDSKLKAHKAVLASSSIVFQTMFESQLEESRSNEVTITDVEAEVFSDFLDYVYLRGAHSVTKHLRQMVMLADKYDIKSLSSLCDSKIAESLTRENAFDALLIADLYRRTNLKRKVMSFVKNEINFALSEEKWIQLENNVNLMRDLYMFSINEREVDHIYRGTVVFPCLNRADWYNKDKVATALVTFDDSTSKTIFRVTLTGADGALALLIQSDTPVDDVLIFITCRTLYGHQAFGKLHYNYCETRLADESKLFIPGNMLHYEKDHLTINVSVARENIPLLYSEFRDRRFSDCVLIGEGGQVSAHKFILAEKSEYFSELLKDEQKEYVFDIPVRTLAELVQYMYNTAEYQHTEWKVDLPLLRGAKKFKLENLVNFCVEAMRICEENAGDVFSTAKELGSEELASRALLVALTSNSEKIPVKQLKALLMNMPRITSKKRH</sequence>
<evidence type="ECO:0000259" key="1">
    <source>
        <dbReference type="PROSITE" id="PS50097"/>
    </source>
</evidence>
<reference evidence="2" key="1">
    <citation type="journal article" date="2021" name="Mol. Ecol. Resour.">
        <title>Apolygus lucorum genome provides insights into omnivorousness and mesophyll feeding.</title>
        <authorList>
            <person name="Liu Y."/>
            <person name="Liu H."/>
            <person name="Wang H."/>
            <person name="Huang T."/>
            <person name="Liu B."/>
            <person name="Yang B."/>
            <person name="Yin L."/>
            <person name="Li B."/>
            <person name="Zhang Y."/>
            <person name="Zhang S."/>
            <person name="Jiang F."/>
            <person name="Zhang X."/>
            <person name="Ren Y."/>
            <person name="Wang B."/>
            <person name="Wang S."/>
            <person name="Lu Y."/>
            <person name="Wu K."/>
            <person name="Fan W."/>
            <person name="Wang G."/>
        </authorList>
    </citation>
    <scope>NUCLEOTIDE SEQUENCE</scope>
    <source>
        <strain evidence="2">12Hb</strain>
    </source>
</reference>
<dbReference type="EMBL" id="WIXP02000003">
    <property type="protein sequence ID" value="KAF6212951.1"/>
    <property type="molecule type" value="Genomic_DNA"/>
</dbReference>
<evidence type="ECO:0000313" key="3">
    <source>
        <dbReference type="Proteomes" id="UP000466442"/>
    </source>
</evidence>
<protein>
    <recommendedName>
        <fullName evidence="1">BTB domain-containing protein</fullName>
    </recommendedName>
</protein>
<dbReference type="InterPro" id="IPR000210">
    <property type="entry name" value="BTB/POZ_dom"/>
</dbReference>
<feature type="domain" description="BTB" evidence="1">
    <location>
        <begin position="28"/>
        <end position="87"/>
    </location>
</feature>
<dbReference type="AlphaFoldDB" id="A0A6A4JTA5"/>
<dbReference type="CDD" id="cd18186">
    <property type="entry name" value="BTB_POZ_ZBTB_KLHL-like"/>
    <property type="match status" value="1"/>
</dbReference>
<comment type="caution">
    <text evidence="2">The sequence shown here is derived from an EMBL/GenBank/DDBJ whole genome shotgun (WGS) entry which is preliminary data.</text>
</comment>
<dbReference type="InterPro" id="IPR011333">
    <property type="entry name" value="SKP1/BTB/POZ_sf"/>
</dbReference>
<organism evidence="2 3">
    <name type="scientific">Apolygus lucorum</name>
    <name type="common">Small green plant bug</name>
    <name type="synonym">Lygocoris lucorum</name>
    <dbReference type="NCBI Taxonomy" id="248454"/>
    <lineage>
        <taxon>Eukaryota</taxon>
        <taxon>Metazoa</taxon>
        <taxon>Ecdysozoa</taxon>
        <taxon>Arthropoda</taxon>
        <taxon>Hexapoda</taxon>
        <taxon>Insecta</taxon>
        <taxon>Pterygota</taxon>
        <taxon>Neoptera</taxon>
        <taxon>Paraneoptera</taxon>
        <taxon>Hemiptera</taxon>
        <taxon>Heteroptera</taxon>
        <taxon>Panheteroptera</taxon>
        <taxon>Cimicomorpha</taxon>
        <taxon>Miridae</taxon>
        <taxon>Mirini</taxon>
        <taxon>Apolygus</taxon>
    </lineage>
</organism>
<gene>
    <name evidence="2" type="ORF">GE061_010664</name>
</gene>
<accession>A0A6A4JTA5</accession>
<feature type="domain" description="BTB" evidence="1">
    <location>
        <begin position="324"/>
        <end position="378"/>
    </location>
</feature>
<dbReference type="SUPFAM" id="SSF54695">
    <property type="entry name" value="POZ domain"/>
    <property type="match status" value="2"/>
</dbReference>
<dbReference type="Gene3D" id="3.30.710.10">
    <property type="entry name" value="Potassium Channel Kv1.1, Chain A"/>
    <property type="match status" value="2"/>
</dbReference>
<dbReference type="Pfam" id="PF00651">
    <property type="entry name" value="BTB"/>
    <property type="match status" value="2"/>
</dbReference>
<dbReference type="OrthoDB" id="6591315at2759"/>
<proteinExistence type="predicted"/>
<dbReference type="Proteomes" id="UP000466442">
    <property type="component" value="Unassembled WGS sequence"/>
</dbReference>
<dbReference type="PROSITE" id="PS50097">
    <property type="entry name" value="BTB"/>
    <property type="match status" value="2"/>
</dbReference>
<dbReference type="PANTHER" id="PTHR24413">
    <property type="entry name" value="SPECKLE-TYPE POZ PROTEIN"/>
    <property type="match status" value="1"/>
</dbReference>
<name>A0A6A4JTA5_APOLU</name>
<evidence type="ECO:0000313" key="2">
    <source>
        <dbReference type="EMBL" id="KAF6212951.1"/>
    </source>
</evidence>
<keyword evidence="3" id="KW-1185">Reference proteome</keyword>
<dbReference type="SMART" id="SM00225">
    <property type="entry name" value="BTB"/>
    <property type="match status" value="2"/>
</dbReference>